<keyword evidence="7 9" id="KW-0119">Carbohydrate metabolism</keyword>
<keyword evidence="9" id="KW-0963">Cytoplasm</keyword>
<keyword evidence="5 9" id="KW-0479">Metal-binding</keyword>
<comment type="caution">
    <text evidence="12">The sequence shown here is derived from an EMBL/GenBank/DDBJ whole genome shotgun (WGS) entry which is preliminary data.</text>
</comment>
<evidence type="ECO:0000256" key="5">
    <source>
        <dbReference type="ARBA" id="ARBA00022723"/>
    </source>
</evidence>
<feature type="binding site" evidence="9">
    <location>
        <position position="305"/>
    </location>
    <ligand>
        <name>Mg(2+)</name>
        <dbReference type="ChEBI" id="CHEBI:18420"/>
        <label>2</label>
    </ligand>
</feature>
<keyword evidence="4 9" id="KW-0859">Xylose metabolism</keyword>
<keyword evidence="13" id="KW-1185">Reference proteome</keyword>
<evidence type="ECO:0000256" key="11">
    <source>
        <dbReference type="RuleBase" id="RU000610"/>
    </source>
</evidence>
<feature type="binding site" evidence="9">
    <location>
        <position position="230"/>
    </location>
    <ligand>
        <name>Mg(2+)</name>
        <dbReference type="ChEBI" id="CHEBI:18420"/>
        <label>1</label>
    </ligand>
</feature>
<feature type="binding site" evidence="9">
    <location>
        <position position="307"/>
    </location>
    <ligand>
        <name>Mg(2+)</name>
        <dbReference type="ChEBI" id="CHEBI:18420"/>
        <label>2</label>
    </ligand>
</feature>
<feature type="active site" evidence="9">
    <location>
        <position position="102"/>
    </location>
</feature>
<keyword evidence="9" id="KW-0460">Magnesium</keyword>
<dbReference type="PRINTS" id="PR00688">
    <property type="entry name" value="XYLOSISMRASE"/>
</dbReference>
<dbReference type="NCBIfam" id="NF003998">
    <property type="entry name" value="PRK05474.1"/>
    <property type="match status" value="1"/>
</dbReference>
<organism evidence="12 13">
    <name type="scientific">Devosia geojensis</name>
    <dbReference type="NCBI Taxonomy" id="443610"/>
    <lineage>
        <taxon>Bacteria</taxon>
        <taxon>Pseudomonadati</taxon>
        <taxon>Pseudomonadota</taxon>
        <taxon>Alphaproteobacteria</taxon>
        <taxon>Hyphomicrobiales</taxon>
        <taxon>Devosiaceae</taxon>
        <taxon>Devosia</taxon>
    </lineage>
</organism>
<dbReference type="Proteomes" id="UP000033632">
    <property type="component" value="Unassembled WGS sequence"/>
</dbReference>
<dbReference type="NCBIfam" id="TIGR02630">
    <property type="entry name" value="xylose_isom_A"/>
    <property type="match status" value="1"/>
</dbReference>
<dbReference type="OrthoDB" id="9763981at2"/>
<evidence type="ECO:0000256" key="8">
    <source>
        <dbReference type="ARBA" id="ARBA00033659"/>
    </source>
</evidence>
<dbReference type="InterPro" id="IPR013452">
    <property type="entry name" value="Xylose_isom_bac"/>
</dbReference>
<proteinExistence type="inferred from homology"/>
<evidence type="ECO:0000256" key="1">
    <source>
        <dbReference type="ARBA" id="ARBA00005765"/>
    </source>
</evidence>
<reference evidence="12 13" key="1">
    <citation type="submission" date="2015-03" db="EMBL/GenBank/DDBJ databases">
        <authorList>
            <person name="Hassan Y.I."/>
            <person name="Lepp D."/>
            <person name="Li X.-Z."/>
            <person name="Zhou T."/>
        </authorList>
    </citation>
    <scope>NUCLEOTIDE SEQUENCE [LARGE SCALE GENOMIC DNA]</scope>
    <source>
        <strain evidence="12 13">BD-c194</strain>
    </source>
</reference>
<dbReference type="SUPFAM" id="SSF51658">
    <property type="entry name" value="Xylose isomerase-like"/>
    <property type="match status" value="1"/>
</dbReference>
<gene>
    <name evidence="9" type="primary">xylA</name>
    <name evidence="12" type="ORF">VE25_16135</name>
</gene>
<feature type="binding site" evidence="9">
    <location>
        <position position="266"/>
    </location>
    <ligand>
        <name>Mg(2+)</name>
        <dbReference type="ChEBI" id="CHEBI:18420"/>
        <label>1</label>
    </ligand>
</feature>
<comment type="similarity">
    <text evidence="1 9 10">Belongs to the xylose isomerase family.</text>
</comment>
<protein>
    <recommendedName>
        <fullName evidence="3 9">Xylose isomerase</fullName>
        <ecNumber evidence="3 9">5.3.1.5</ecNumber>
    </recommendedName>
</protein>
<name>A0A0F5FPP1_9HYPH</name>
<accession>A0A0F5FPP1</accession>
<dbReference type="GO" id="GO:0009045">
    <property type="term" value="F:xylose isomerase activity"/>
    <property type="evidence" value="ECO:0007669"/>
    <property type="project" value="UniProtKB-UniRule"/>
</dbReference>
<dbReference type="GO" id="GO:0005737">
    <property type="term" value="C:cytoplasm"/>
    <property type="evidence" value="ECO:0007669"/>
    <property type="project" value="UniProtKB-SubCell"/>
</dbReference>
<dbReference type="EMBL" id="JZEX01000133">
    <property type="protein sequence ID" value="KKB10793.1"/>
    <property type="molecule type" value="Genomic_DNA"/>
</dbReference>
<comment type="catalytic activity">
    <reaction evidence="8 9 10">
        <text>alpha-D-xylose = alpha-D-xylulofuranose</text>
        <dbReference type="Rhea" id="RHEA:22816"/>
        <dbReference type="ChEBI" id="CHEBI:28518"/>
        <dbReference type="ChEBI" id="CHEBI:188998"/>
        <dbReference type="EC" id="5.3.1.5"/>
    </reaction>
</comment>
<dbReference type="PANTHER" id="PTHR48408">
    <property type="match status" value="1"/>
</dbReference>
<dbReference type="AlphaFoldDB" id="A0A0F5FPP1"/>
<dbReference type="PROSITE" id="PS51415">
    <property type="entry name" value="XYLOSE_ISOMERASE"/>
    <property type="match status" value="1"/>
</dbReference>
<sequence length="435" mass="48878">MTDFFKNISPVKYEGPESRNPLAYRHYNKDEIVAGKRMEDHIRPAVAYWHTFAAEGGDPFGGRTFERPWYDKGMEGAKLKADVAFEFFDLLDIPFFCFHDVDIAPEGKTLAESNRNVREIGEIFARKMETSRTRLLWGTANLFSNRRYMAGAATNPDPEVFAYAAGQVKNVLELTHELGGANYVLWGGREGYETLLNTKVGQEADQMARFLHLVIDHAKKIGFNGTILIEPKPQEPSKHQYDYDVATVYGFLQRYGLEKEVKCNIEVGHAFLAGHSFEHELAIASSLGMLGSVDANRNDLQSGWDTDQFPNNPGEMALAFYYILKQGGLGSGGFNFDAKVRRQSLDPADLLYGHIGGLDVLARGLKAAAALIEDGEFDRLLDERYAGWQQKGASAMLKGERTLEEIAQWVEAENINPQPRSGRQEYLENLVNRFV</sequence>
<evidence type="ECO:0000256" key="6">
    <source>
        <dbReference type="ARBA" id="ARBA00023235"/>
    </source>
</evidence>
<evidence type="ECO:0000256" key="7">
    <source>
        <dbReference type="ARBA" id="ARBA00023277"/>
    </source>
</evidence>
<dbReference type="InterPro" id="IPR001998">
    <property type="entry name" value="Xylose_isomerase"/>
</dbReference>
<evidence type="ECO:0000256" key="10">
    <source>
        <dbReference type="RuleBase" id="RU000609"/>
    </source>
</evidence>
<feature type="binding site" evidence="9">
    <location>
        <position position="269"/>
    </location>
    <ligand>
        <name>Mg(2+)</name>
        <dbReference type="ChEBI" id="CHEBI:18420"/>
        <label>2</label>
    </ligand>
</feature>
<dbReference type="PATRIC" id="fig|443610.3.peg.1515"/>
<dbReference type="GO" id="GO:0042732">
    <property type="term" value="P:D-xylose metabolic process"/>
    <property type="evidence" value="ECO:0007669"/>
    <property type="project" value="UniProtKB-UniRule"/>
</dbReference>
<evidence type="ECO:0000256" key="4">
    <source>
        <dbReference type="ARBA" id="ARBA00022629"/>
    </source>
</evidence>
<feature type="binding site" evidence="9">
    <location>
        <position position="294"/>
    </location>
    <ligand>
        <name>Mg(2+)</name>
        <dbReference type="ChEBI" id="CHEBI:18420"/>
        <label>1</label>
    </ligand>
</feature>
<evidence type="ECO:0000256" key="3">
    <source>
        <dbReference type="ARBA" id="ARBA00011958"/>
    </source>
</evidence>
<dbReference type="Gene3D" id="3.20.20.150">
    <property type="entry name" value="Divalent-metal-dependent TIM barrel enzymes"/>
    <property type="match status" value="1"/>
</dbReference>
<dbReference type="InterPro" id="IPR036237">
    <property type="entry name" value="Xyl_isomerase-like_sf"/>
</dbReference>
<evidence type="ECO:0000256" key="9">
    <source>
        <dbReference type="HAMAP-Rule" id="MF_00455"/>
    </source>
</evidence>
<dbReference type="HAMAP" id="MF_00455">
    <property type="entry name" value="Xylose_isom_A"/>
    <property type="match status" value="1"/>
</dbReference>
<feature type="binding site" evidence="9">
    <location>
        <position position="266"/>
    </location>
    <ligand>
        <name>Mg(2+)</name>
        <dbReference type="ChEBI" id="CHEBI:18420"/>
        <label>2</label>
    </ligand>
</feature>
<comment type="subcellular location">
    <subcellularLocation>
        <location evidence="9 11">Cytoplasm</location>
    </subcellularLocation>
</comment>
<keyword evidence="6 9" id="KW-0413">Isomerase</keyword>
<dbReference type="EC" id="5.3.1.5" evidence="3 9"/>
<evidence type="ECO:0000313" key="13">
    <source>
        <dbReference type="Proteomes" id="UP000033632"/>
    </source>
</evidence>
<comment type="subunit">
    <text evidence="2 9 11">Homotetramer.</text>
</comment>
<evidence type="ECO:0000256" key="2">
    <source>
        <dbReference type="ARBA" id="ARBA00011881"/>
    </source>
</evidence>
<dbReference type="STRING" id="443610.VE25_16135"/>
<dbReference type="GO" id="GO:0000287">
    <property type="term" value="F:magnesium ion binding"/>
    <property type="evidence" value="ECO:0007669"/>
    <property type="project" value="UniProtKB-UniRule"/>
</dbReference>
<comment type="cofactor">
    <cofactor evidence="9">
        <name>Mg(2+)</name>
        <dbReference type="ChEBI" id="CHEBI:18420"/>
    </cofactor>
    <text evidence="9">Binds 2 magnesium ions per subunit.</text>
</comment>
<dbReference type="PANTHER" id="PTHR48408:SF1">
    <property type="entry name" value="XYLOSE ISOMERASE"/>
    <property type="match status" value="1"/>
</dbReference>
<evidence type="ECO:0000313" key="12">
    <source>
        <dbReference type="EMBL" id="KKB10793.1"/>
    </source>
</evidence>
<feature type="active site" evidence="9">
    <location>
        <position position="99"/>
    </location>
</feature>
<dbReference type="RefSeq" id="WP_046109682.1">
    <property type="nucleotide sequence ID" value="NZ_JZEX01000133.1"/>
</dbReference>
<feature type="binding site" evidence="9">
    <location>
        <position position="337"/>
    </location>
    <ligand>
        <name>Mg(2+)</name>
        <dbReference type="ChEBI" id="CHEBI:18420"/>
        <label>1</label>
    </ligand>
</feature>